<dbReference type="EMBL" id="CAJNOC010009831">
    <property type="protein sequence ID" value="CAF1133386.1"/>
    <property type="molecule type" value="Genomic_DNA"/>
</dbReference>
<dbReference type="Pfam" id="PF03128">
    <property type="entry name" value="CXCXC"/>
    <property type="match status" value="1"/>
</dbReference>
<dbReference type="AlphaFoldDB" id="A0A814RFU1"/>
<comment type="caution">
    <text evidence="4">The sequence shown here is derived from an EMBL/GenBank/DDBJ whole genome shotgun (WGS) entry which is preliminary data.</text>
</comment>
<evidence type="ECO:0000313" key="5">
    <source>
        <dbReference type="Proteomes" id="UP000663879"/>
    </source>
</evidence>
<keyword evidence="2" id="KW-0964">Secreted</keyword>
<accession>A0A814RFU1</accession>
<keyword evidence="5" id="KW-1185">Reference proteome</keyword>
<evidence type="ECO:0000313" key="4">
    <source>
        <dbReference type="EMBL" id="CAF1133386.1"/>
    </source>
</evidence>
<gene>
    <name evidence="4" type="ORF">OXX778_LOCUS22579</name>
</gene>
<dbReference type="InterPro" id="IPR004153">
    <property type="entry name" value="CXCXC_repeat"/>
</dbReference>
<reference evidence="4" key="1">
    <citation type="submission" date="2021-02" db="EMBL/GenBank/DDBJ databases">
        <authorList>
            <person name="Nowell W R."/>
        </authorList>
    </citation>
    <scope>NUCLEOTIDE SEQUENCE</scope>
    <source>
        <strain evidence="4">Ploen Becks lab</strain>
    </source>
</reference>
<evidence type="ECO:0000256" key="1">
    <source>
        <dbReference type="ARBA" id="ARBA00004613"/>
    </source>
</evidence>
<sequence>MKAYRIDNKQFMRPNCLLFCIDSNSFLNEETCKCECLDGYTKTDFKCILNETDKKMDELSSINKQPISRLFKFF</sequence>
<keyword evidence="3" id="KW-0732">Signal</keyword>
<evidence type="ECO:0000256" key="2">
    <source>
        <dbReference type="ARBA" id="ARBA00022525"/>
    </source>
</evidence>
<name>A0A814RFU1_9BILA</name>
<dbReference type="GO" id="GO:0005576">
    <property type="term" value="C:extracellular region"/>
    <property type="evidence" value="ECO:0007669"/>
    <property type="project" value="UniProtKB-SubCell"/>
</dbReference>
<comment type="subcellular location">
    <subcellularLocation>
        <location evidence="1">Secreted</location>
    </subcellularLocation>
</comment>
<organism evidence="4 5">
    <name type="scientific">Brachionus calyciflorus</name>
    <dbReference type="NCBI Taxonomy" id="104777"/>
    <lineage>
        <taxon>Eukaryota</taxon>
        <taxon>Metazoa</taxon>
        <taxon>Spiralia</taxon>
        <taxon>Gnathifera</taxon>
        <taxon>Rotifera</taxon>
        <taxon>Eurotatoria</taxon>
        <taxon>Monogononta</taxon>
        <taxon>Pseudotrocha</taxon>
        <taxon>Ploima</taxon>
        <taxon>Brachionidae</taxon>
        <taxon>Brachionus</taxon>
    </lineage>
</organism>
<protein>
    <submittedName>
        <fullName evidence="4">Uncharacterized protein</fullName>
    </submittedName>
</protein>
<proteinExistence type="predicted"/>
<evidence type="ECO:0000256" key="3">
    <source>
        <dbReference type="ARBA" id="ARBA00022729"/>
    </source>
</evidence>
<dbReference type="Proteomes" id="UP000663879">
    <property type="component" value="Unassembled WGS sequence"/>
</dbReference>